<dbReference type="STRING" id="1194090.SAMN05443144_15211"/>
<dbReference type="OrthoDB" id="115213at2"/>
<dbReference type="Proteomes" id="UP000184041">
    <property type="component" value="Unassembled WGS sequence"/>
</dbReference>
<dbReference type="Gene3D" id="3.90.1150.200">
    <property type="match status" value="1"/>
</dbReference>
<evidence type="ECO:0000313" key="3">
    <source>
        <dbReference type="Proteomes" id="UP000184041"/>
    </source>
</evidence>
<gene>
    <name evidence="2" type="ORF">SAMN05443144_15211</name>
</gene>
<organism evidence="2 3">
    <name type="scientific">Fodinibius roseus</name>
    <dbReference type="NCBI Taxonomy" id="1194090"/>
    <lineage>
        <taxon>Bacteria</taxon>
        <taxon>Pseudomonadati</taxon>
        <taxon>Balneolota</taxon>
        <taxon>Balneolia</taxon>
        <taxon>Balneolales</taxon>
        <taxon>Balneolaceae</taxon>
        <taxon>Fodinibius</taxon>
    </lineage>
</organism>
<dbReference type="Pfam" id="PF08818">
    <property type="entry name" value="DUF1801"/>
    <property type="match status" value="1"/>
</dbReference>
<dbReference type="EMBL" id="FQUS01000052">
    <property type="protein sequence ID" value="SHG73193.1"/>
    <property type="molecule type" value="Genomic_DNA"/>
</dbReference>
<dbReference type="InterPro" id="IPR014922">
    <property type="entry name" value="YdhG-like"/>
</dbReference>
<sequence>MAITDLKTIDEYISTFPKEIQGKLEKIRQTIHKAAPEAHEEIKWNRPAYSDEERILVMFAAFKHHIGFYVTPSTLQNFSDDLSEFKTGKGSIQFLFEQALPTDLIQKITEFRVWESKEKGVNWKS</sequence>
<dbReference type="AlphaFoldDB" id="A0A1M5M8Q4"/>
<evidence type="ECO:0000313" key="2">
    <source>
        <dbReference type="EMBL" id="SHG73193.1"/>
    </source>
</evidence>
<protein>
    <submittedName>
        <fullName evidence="2">Uncharacterized conserved protein YdhG, YjbR/CyaY-like superfamily, DUF1801 family</fullName>
    </submittedName>
</protein>
<proteinExistence type="predicted"/>
<reference evidence="2 3" key="1">
    <citation type="submission" date="2016-11" db="EMBL/GenBank/DDBJ databases">
        <authorList>
            <person name="Jaros S."/>
            <person name="Januszkiewicz K."/>
            <person name="Wedrychowicz H."/>
        </authorList>
    </citation>
    <scope>NUCLEOTIDE SEQUENCE [LARGE SCALE GENOMIC DNA]</scope>
    <source>
        <strain evidence="2 3">DSM 21986</strain>
    </source>
</reference>
<accession>A0A1M5M8Q4</accession>
<dbReference type="RefSeq" id="WP_073068769.1">
    <property type="nucleotide sequence ID" value="NZ_FQUS01000052.1"/>
</dbReference>
<evidence type="ECO:0000259" key="1">
    <source>
        <dbReference type="Pfam" id="PF08818"/>
    </source>
</evidence>
<dbReference type="SUPFAM" id="SSF159888">
    <property type="entry name" value="YdhG-like"/>
    <property type="match status" value="1"/>
</dbReference>
<keyword evidence="3" id="KW-1185">Reference proteome</keyword>
<feature type="domain" description="YdhG-like" evidence="1">
    <location>
        <begin position="22"/>
        <end position="112"/>
    </location>
</feature>
<name>A0A1M5M8Q4_9BACT</name>